<accession>A0A1J5Q8U0</accession>
<dbReference type="Pfam" id="PF05717">
    <property type="entry name" value="TnpB_IS66"/>
    <property type="match status" value="1"/>
</dbReference>
<proteinExistence type="predicted"/>
<organism evidence="1">
    <name type="scientific">mine drainage metagenome</name>
    <dbReference type="NCBI Taxonomy" id="410659"/>
    <lineage>
        <taxon>unclassified sequences</taxon>
        <taxon>metagenomes</taxon>
        <taxon>ecological metagenomes</taxon>
    </lineage>
</organism>
<sequence>MQEQADGMLPVKRRRHLDERSWRALFERFAQAGLTVEEFCRPEGVCRGSFRRWRTQLSSAPRKEPAAAPKTPPPGPAFVDLGGHRWQRAACVRTQLGSGRRHPCAPGARLMFFPESRIRVFLWGQPTDMRKSFDGLYALARSGFAVDPLQEHLFVFANRRGTQIKVLYFDRSGWCVWSKQLEAGRFIRDWRHVTQREIDPTALKTLLEGIESTRRYKRYCLLPAEAHRARC</sequence>
<dbReference type="EMBL" id="MLJW01001870">
    <property type="protein sequence ID" value="OIQ76431.1"/>
    <property type="molecule type" value="Genomic_DNA"/>
</dbReference>
<dbReference type="InterPro" id="IPR008878">
    <property type="entry name" value="Transposase_IS66_Orf2"/>
</dbReference>
<dbReference type="NCBIfam" id="NF033819">
    <property type="entry name" value="IS66_TnpB"/>
    <property type="match status" value="1"/>
</dbReference>
<comment type="caution">
    <text evidence="1">The sequence shown here is derived from an EMBL/GenBank/DDBJ whole genome shotgun (WGS) entry which is preliminary data.</text>
</comment>
<dbReference type="PANTHER" id="PTHR36455">
    <property type="match status" value="1"/>
</dbReference>
<dbReference type="PANTHER" id="PTHR36455:SF1">
    <property type="entry name" value="BLR8292 PROTEIN"/>
    <property type="match status" value="1"/>
</dbReference>
<protein>
    <submittedName>
        <fullName evidence="1">IS66 Orf2 like protein</fullName>
    </submittedName>
</protein>
<dbReference type="NCBIfam" id="NF047593">
    <property type="entry name" value="IS66_ISAeme5_TnpA"/>
    <property type="match status" value="1"/>
</dbReference>
<name>A0A1J5Q8U0_9ZZZZ</name>
<dbReference type="AlphaFoldDB" id="A0A1J5Q8U0"/>
<reference evidence="1" key="1">
    <citation type="submission" date="2016-10" db="EMBL/GenBank/DDBJ databases">
        <title>Sequence of Gallionella enrichment culture.</title>
        <authorList>
            <person name="Poehlein A."/>
            <person name="Muehling M."/>
            <person name="Daniel R."/>
        </authorList>
    </citation>
    <scope>NUCLEOTIDE SEQUENCE</scope>
</reference>
<evidence type="ECO:0000313" key="1">
    <source>
        <dbReference type="EMBL" id="OIQ76431.1"/>
    </source>
</evidence>
<gene>
    <name evidence="1" type="ORF">GALL_418840</name>
</gene>